<dbReference type="AlphaFoldDB" id="A0A087TSR9"/>
<keyword evidence="2" id="KW-1185">Reference proteome</keyword>
<gene>
    <name evidence="1" type="ORF">X975_21291</name>
</gene>
<organism evidence="1 2">
    <name type="scientific">Stegodyphus mimosarum</name>
    <name type="common">African social velvet spider</name>
    <dbReference type="NCBI Taxonomy" id="407821"/>
    <lineage>
        <taxon>Eukaryota</taxon>
        <taxon>Metazoa</taxon>
        <taxon>Ecdysozoa</taxon>
        <taxon>Arthropoda</taxon>
        <taxon>Chelicerata</taxon>
        <taxon>Arachnida</taxon>
        <taxon>Araneae</taxon>
        <taxon>Araneomorphae</taxon>
        <taxon>Entelegynae</taxon>
        <taxon>Eresoidea</taxon>
        <taxon>Eresidae</taxon>
        <taxon>Stegodyphus</taxon>
    </lineage>
</organism>
<dbReference type="OrthoDB" id="25402at2759"/>
<protein>
    <submittedName>
        <fullName evidence="1">Transposable element Tcb1 transposase</fullName>
    </submittedName>
</protein>
<dbReference type="EMBL" id="KK116576">
    <property type="protein sequence ID" value="KFM68158.1"/>
    <property type="molecule type" value="Genomic_DNA"/>
</dbReference>
<evidence type="ECO:0000313" key="2">
    <source>
        <dbReference type="Proteomes" id="UP000054359"/>
    </source>
</evidence>
<proteinExistence type="predicted"/>
<dbReference type="Proteomes" id="UP000054359">
    <property type="component" value="Unassembled WGS sequence"/>
</dbReference>
<accession>A0A087TSR9</accession>
<sequence>MLTDRTLRCLPLTPQHLRSRLEWCRSRSSWLPSDWHRIVFSDESHFTLEADDHRVCVWRGRSPRSQSAFALQRHTTITPGVVVWDAISYDSRFLMTAGLVILRTSFTAQRYVDTILGPVALPFMVLHPGTIFQQDNARPYTGRRSLACLRTVNTLPWPARSPDVSPIEHVWDMNQLLEKKIFITRYLGLLPYVICSIHFSRSQEKLRKWI</sequence>
<name>A0A087TSR9_STEMI</name>
<dbReference type="InterPro" id="IPR052338">
    <property type="entry name" value="Transposase_5"/>
</dbReference>
<dbReference type="Gene3D" id="3.30.420.10">
    <property type="entry name" value="Ribonuclease H-like superfamily/Ribonuclease H"/>
    <property type="match status" value="1"/>
</dbReference>
<dbReference type="PANTHER" id="PTHR23022:SF135">
    <property type="entry name" value="SI:DKEY-77F5.3"/>
    <property type="match status" value="1"/>
</dbReference>
<feature type="non-terminal residue" evidence="1">
    <location>
        <position position="210"/>
    </location>
</feature>
<evidence type="ECO:0000313" key="1">
    <source>
        <dbReference type="EMBL" id="KFM68158.1"/>
    </source>
</evidence>
<dbReference type="PANTHER" id="PTHR23022">
    <property type="entry name" value="TRANSPOSABLE ELEMENT-RELATED"/>
    <property type="match status" value="1"/>
</dbReference>
<reference evidence="1 2" key="1">
    <citation type="submission" date="2013-11" db="EMBL/GenBank/DDBJ databases">
        <title>Genome sequencing of Stegodyphus mimosarum.</title>
        <authorList>
            <person name="Bechsgaard J."/>
        </authorList>
    </citation>
    <scope>NUCLEOTIDE SEQUENCE [LARGE SCALE GENOMIC DNA]</scope>
</reference>
<dbReference type="InterPro" id="IPR036397">
    <property type="entry name" value="RNaseH_sf"/>
</dbReference>
<dbReference type="GO" id="GO:0003676">
    <property type="term" value="F:nucleic acid binding"/>
    <property type="evidence" value="ECO:0007669"/>
    <property type="project" value="InterPro"/>
</dbReference>